<dbReference type="InterPro" id="IPR012939">
    <property type="entry name" value="Glyco_hydro_92"/>
</dbReference>
<dbReference type="Gene3D" id="1.20.1610.10">
    <property type="entry name" value="alpha-1,2-mannosidases domains"/>
    <property type="match status" value="1"/>
</dbReference>
<dbReference type="Proteomes" id="UP000438914">
    <property type="component" value="Unassembled WGS sequence"/>
</dbReference>
<dbReference type="GO" id="GO:0005975">
    <property type="term" value="P:carbohydrate metabolic process"/>
    <property type="evidence" value="ECO:0007669"/>
    <property type="project" value="InterPro"/>
</dbReference>
<dbReference type="Gene3D" id="1.20.1050.60">
    <property type="entry name" value="alpha-1,2-mannosidase"/>
    <property type="match status" value="1"/>
</dbReference>
<organism evidence="6 7">
    <name type="scientific">Hallella mizrahii</name>
    <dbReference type="NCBI Taxonomy" id="2606637"/>
    <lineage>
        <taxon>Bacteria</taxon>
        <taxon>Pseudomonadati</taxon>
        <taxon>Bacteroidota</taxon>
        <taxon>Bacteroidia</taxon>
        <taxon>Bacteroidales</taxon>
        <taxon>Prevotellaceae</taxon>
        <taxon>Hallella</taxon>
    </lineage>
</organism>
<dbReference type="Pfam" id="PF07971">
    <property type="entry name" value="Glyco_hydro_92"/>
    <property type="match status" value="1"/>
</dbReference>
<evidence type="ECO:0000256" key="3">
    <source>
        <dbReference type="ARBA" id="ARBA00022837"/>
    </source>
</evidence>
<dbReference type="RefSeq" id="WP_154534752.1">
    <property type="nucleotide sequence ID" value="NZ_VUNG01000030.1"/>
</dbReference>
<gene>
    <name evidence="6" type="ORF">FYJ73_10925</name>
</gene>
<dbReference type="InterPro" id="IPR050883">
    <property type="entry name" value="PNGase"/>
</dbReference>
<feature type="domain" description="Glycosyl hydrolase family 92" evidence="4">
    <location>
        <begin position="259"/>
        <end position="661"/>
    </location>
</feature>
<dbReference type="GO" id="GO:0005829">
    <property type="term" value="C:cytosol"/>
    <property type="evidence" value="ECO:0007669"/>
    <property type="project" value="TreeGrafter"/>
</dbReference>
<comment type="subunit">
    <text evidence="2">Monomer.</text>
</comment>
<dbReference type="InterPro" id="IPR005887">
    <property type="entry name" value="GH92_a_mannosidase_put"/>
</dbReference>
<dbReference type="Gene3D" id="2.70.98.10">
    <property type="match status" value="1"/>
</dbReference>
<sequence length="812" mass="92220">MSRNILLIVFLSLTTVVHAQLWRSVNPLIGSEGEGRVFVGPAAPFGMVKPGPDCLTMPNAGWAPRPEMVKGFSQTHVSGTGGGQKYGNVLIQPFRRYESMTPQRVLLPDGKVGVVPCFLHHRTYEKVTLGKYSCRFEDGIGVDITTSARCALYRFRHADGLLVDAASFLGMDTIPNKRETQQYVASSISVSGQKEVSGSTTVRGGWNNGGPYTVFFCLQSSAPFVKSRLFGGRAASVWWGDSIVEVKVGISYVSVEQARRNIVAHDFNTQLRQLRQQWDETLARVPYEGNSRERRIFYTALYHTLLMPVDKTGECPRWSGTPYYDDFYALWDTYRTSMPLLMEYYPERATDIVLALLAIYRHEGYMPDARSGDCNGRTQGGTHADVVIAEAYSRGLKGIDYREALPAMLKDGDVPPADDEKEGRGGLREYIRLGYVPYGIPRAGTRTVEYSYDDWCIAQVAKGLGKHAIYNRYMRRSRSWQNLWRKDYEWRGMKGFILPRDARGRWLDSVEWGRSRIYRPKIAYRPDTKVAPWYIPWWDTFFYEGLSAEYSLSVPHDVPTLIQLCGGDSAFRRRLDTFFDEGHYNVGNEPSFLTPYLYSYIGRSDLSSRRVAEIVHRCFSDKADGLPGNDDSGAMSAWLLWAMLGRYPVAGQGKYITIDPVRFPEKAATSDNATSMVHFVLNRQYRNWPLSTRWQGDTLVVTCHDCTYRMPRRVVDHAQGFCWESPQKAGARYDAEGTFLFISRDALDSLQRTGSFVYDGITWRRVDGNGQRIHVRADVDGTEMWISTIGSLPWVTRMQGNRLGIDWQMDDC</sequence>
<dbReference type="GO" id="GO:0006516">
    <property type="term" value="P:glycoprotein catabolic process"/>
    <property type="evidence" value="ECO:0007669"/>
    <property type="project" value="TreeGrafter"/>
</dbReference>
<dbReference type="SUPFAM" id="SSF48208">
    <property type="entry name" value="Six-hairpin glycosidases"/>
    <property type="match status" value="1"/>
</dbReference>
<evidence type="ECO:0000256" key="2">
    <source>
        <dbReference type="ARBA" id="ARBA00011245"/>
    </source>
</evidence>
<dbReference type="Pfam" id="PF17678">
    <property type="entry name" value="Glyco_hydro_92N"/>
    <property type="match status" value="1"/>
</dbReference>
<feature type="domain" description="Glycosyl hydrolase family 92 N-terminal" evidence="5">
    <location>
        <begin position="25"/>
        <end position="234"/>
    </location>
</feature>
<evidence type="ECO:0000259" key="5">
    <source>
        <dbReference type="Pfam" id="PF17678"/>
    </source>
</evidence>
<keyword evidence="3" id="KW-0106">Calcium</keyword>
<protein>
    <submittedName>
        <fullName evidence="6">Glycoside hydrolase family 92 protein</fullName>
    </submittedName>
</protein>
<accession>A0A7K0KGV5</accession>
<dbReference type="InterPro" id="IPR014718">
    <property type="entry name" value="GH-type_carb-bd"/>
</dbReference>
<name>A0A7K0KGV5_9BACT</name>
<dbReference type="PANTHER" id="PTHR12143">
    <property type="entry name" value="PEPTIDE N-GLYCANASE PNGASE -RELATED"/>
    <property type="match status" value="1"/>
</dbReference>
<dbReference type="PANTHER" id="PTHR12143:SF38">
    <property type="entry name" value="ALPHA-1,2-MANNOSIDASE FAMILY PROTEIN (AFU_ORTHOLOGUE AFUA_5G10520)"/>
    <property type="match status" value="1"/>
</dbReference>
<evidence type="ECO:0000259" key="4">
    <source>
        <dbReference type="Pfam" id="PF07971"/>
    </source>
</evidence>
<dbReference type="InterPro" id="IPR008928">
    <property type="entry name" value="6-hairpin_glycosidase_sf"/>
</dbReference>
<dbReference type="AlphaFoldDB" id="A0A7K0KGV5"/>
<dbReference type="EMBL" id="VUNG01000030">
    <property type="protein sequence ID" value="MST85167.1"/>
    <property type="molecule type" value="Genomic_DNA"/>
</dbReference>
<evidence type="ECO:0000256" key="1">
    <source>
        <dbReference type="ARBA" id="ARBA00001913"/>
    </source>
</evidence>
<proteinExistence type="predicted"/>
<reference evidence="6 7" key="1">
    <citation type="submission" date="2019-08" db="EMBL/GenBank/DDBJ databases">
        <title>In-depth cultivation of the pig gut microbiome towards novel bacterial diversity and tailored functional studies.</title>
        <authorList>
            <person name="Wylensek D."/>
            <person name="Hitch T.C.A."/>
            <person name="Clavel T."/>
        </authorList>
    </citation>
    <scope>NUCLEOTIDE SEQUENCE [LARGE SCALE GENOMIC DNA]</scope>
    <source>
        <strain evidence="6 7">LKV-178-WT-2A</strain>
    </source>
</reference>
<comment type="caution">
    <text evidence="6">The sequence shown here is derived from an EMBL/GenBank/DDBJ whole genome shotgun (WGS) entry which is preliminary data.</text>
</comment>
<dbReference type="GO" id="GO:0000224">
    <property type="term" value="F:peptide-N4-(N-acetyl-beta-glucosaminyl)asparagine amidase activity"/>
    <property type="evidence" value="ECO:0007669"/>
    <property type="project" value="TreeGrafter"/>
</dbReference>
<dbReference type="GO" id="GO:0030246">
    <property type="term" value="F:carbohydrate binding"/>
    <property type="evidence" value="ECO:0007669"/>
    <property type="project" value="InterPro"/>
</dbReference>
<dbReference type="NCBIfam" id="TIGR01180">
    <property type="entry name" value="aman2_put"/>
    <property type="match status" value="1"/>
</dbReference>
<keyword evidence="6" id="KW-0378">Hydrolase</keyword>
<keyword evidence="7" id="KW-1185">Reference proteome</keyword>
<dbReference type="InterPro" id="IPR041371">
    <property type="entry name" value="GH92_N"/>
</dbReference>
<evidence type="ECO:0000313" key="7">
    <source>
        <dbReference type="Proteomes" id="UP000438914"/>
    </source>
</evidence>
<dbReference type="Gene3D" id="3.30.2080.10">
    <property type="entry name" value="GH92 mannosidase domain"/>
    <property type="match status" value="1"/>
</dbReference>
<evidence type="ECO:0000313" key="6">
    <source>
        <dbReference type="EMBL" id="MST85167.1"/>
    </source>
</evidence>
<comment type="cofactor">
    <cofactor evidence="1">
        <name>Ca(2+)</name>
        <dbReference type="ChEBI" id="CHEBI:29108"/>
    </cofactor>
</comment>